<protein>
    <submittedName>
        <fullName evidence="1">6211_t:CDS:1</fullName>
    </submittedName>
</protein>
<organism evidence="1 2">
    <name type="scientific">Paraglomus occultum</name>
    <dbReference type="NCBI Taxonomy" id="144539"/>
    <lineage>
        <taxon>Eukaryota</taxon>
        <taxon>Fungi</taxon>
        <taxon>Fungi incertae sedis</taxon>
        <taxon>Mucoromycota</taxon>
        <taxon>Glomeromycotina</taxon>
        <taxon>Glomeromycetes</taxon>
        <taxon>Paraglomerales</taxon>
        <taxon>Paraglomeraceae</taxon>
        <taxon>Paraglomus</taxon>
    </lineage>
</organism>
<dbReference type="EMBL" id="CAJVPJ010000025">
    <property type="protein sequence ID" value="CAG8459393.1"/>
    <property type="molecule type" value="Genomic_DNA"/>
</dbReference>
<proteinExistence type="predicted"/>
<accession>A0A9N8VLT0</accession>
<sequence>MSTSSTEKHLTYFINKWCLAKFLRRSRGKNFPRATIDYRAEYDTYKRVFMSQSNSVERQRLCAEFEGDKFSEPVIKYWVGWCQQWGKNDKDRIPPEARNFLDMVLVQKWANHGYLEAEAMAGHNYNVLPSGKVVQTVLNDNDVKVQVSEADLKFLKSTQDITQRVDVPVDENPTTITEDTPPIIIPGTTGFPVGFSRYIFNIEGCNRFEDQPGHKVDYDLMWCDENKREWELAIGEFSGKPFKPDEDKIYTDRCKLFRGMKDILDDRLLAIMRDRLSQQAYEIA</sequence>
<gene>
    <name evidence="1" type="ORF">POCULU_LOCUS478</name>
</gene>
<dbReference type="OrthoDB" id="2448356at2759"/>
<dbReference type="AlphaFoldDB" id="A0A9N8VLT0"/>
<evidence type="ECO:0000313" key="2">
    <source>
        <dbReference type="Proteomes" id="UP000789572"/>
    </source>
</evidence>
<reference evidence="1" key="1">
    <citation type="submission" date="2021-06" db="EMBL/GenBank/DDBJ databases">
        <authorList>
            <person name="Kallberg Y."/>
            <person name="Tangrot J."/>
            <person name="Rosling A."/>
        </authorList>
    </citation>
    <scope>NUCLEOTIDE SEQUENCE</scope>
    <source>
        <strain evidence="1">IA702</strain>
    </source>
</reference>
<keyword evidence="2" id="KW-1185">Reference proteome</keyword>
<name>A0A9N8VLT0_9GLOM</name>
<dbReference type="Proteomes" id="UP000789572">
    <property type="component" value="Unassembled WGS sequence"/>
</dbReference>
<comment type="caution">
    <text evidence="1">The sequence shown here is derived from an EMBL/GenBank/DDBJ whole genome shotgun (WGS) entry which is preliminary data.</text>
</comment>
<evidence type="ECO:0000313" key="1">
    <source>
        <dbReference type="EMBL" id="CAG8459393.1"/>
    </source>
</evidence>